<dbReference type="AlphaFoldDB" id="A0A2P2PYR8"/>
<protein>
    <submittedName>
        <fullName evidence="1">Uncharacterized protein</fullName>
    </submittedName>
</protein>
<accession>A0A2P2PYR8</accession>
<evidence type="ECO:0000313" key="1">
    <source>
        <dbReference type="EMBL" id="MBX59868.1"/>
    </source>
</evidence>
<name>A0A2P2PYR8_RHIMU</name>
<reference evidence="1" key="1">
    <citation type="submission" date="2018-02" db="EMBL/GenBank/DDBJ databases">
        <title>Rhizophora mucronata_Transcriptome.</title>
        <authorList>
            <person name="Meera S.P."/>
            <person name="Sreeshan A."/>
            <person name="Augustine A."/>
        </authorList>
    </citation>
    <scope>NUCLEOTIDE SEQUENCE</scope>
    <source>
        <tissue evidence="1">Leaf</tissue>
    </source>
</reference>
<dbReference type="EMBL" id="GGEC01079384">
    <property type="protein sequence ID" value="MBX59868.1"/>
    <property type="molecule type" value="Transcribed_RNA"/>
</dbReference>
<proteinExistence type="predicted"/>
<sequence>MIIRFGPLLKKPSIPTTGKKHYACPIKVP</sequence>
<organism evidence="1">
    <name type="scientific">Rhizophora mucronata</name>
    <name type="common">Asiatic mangrove</name>
    <dbReference type="NCBI Taxonomy" id="61149"/>
    <lineage>
        <taxon>Eukaryota</taxon>
        <taxon>Viridiplantae</taxon>
        <taxon>Streptophyta</taxon>
        <taxon>Embryophyta</taxon>
        <taxon>Tracheophyta</taxon>
        <taxon>Spermatophyta</taxon>
        <taxon>Magnoliopsida</taxon>
        <taxon>eudicotyledons</taxon>
        <taxon>Gunneridae</taxon>
        <taxon>Pentapetalae</taxon>
        <taxon>rosids</taxon>
        <taxon>fabids</taxon>
        <taxon>Malpighiales</taxon>
        <taxon>Rhizophoraceae</taxon>
        <taxon>Rhizophora</taxon>
    </lineage>
</organism>